<name>A0ABW1K2F5_9ACTN</name>
<evidence type="ECO:0000313" key="2">
    <source>
        <dbReference type="EMBL" id="MFC6015936.1"/>
    </source>
</evidence>
<dbReference type="EMBL" id="JBHSPR010000007">
    <property type="protein sequence ID" value="MFC6015936.1"/>
    <property type="molecule type" value="Genomic_DNA"/>
</dbReference>
<feature type="domain" description="Carrier" evidence="1">
    <location>
        <begin position="6"/>
        <end position="91"/>
    </location>
</feature>
<dbReference type="Gene3D" id="1.10.1200.10">
    <property type="entry name" value="ACP-like"/>
    <property type="match status" value="1"/>
</dbReference>
<dbReference type="RefSeq" id="WP_377418738.1">
    <property type="nucleotide sequence ID" value="NZ_JBHSPR010000007.1"/>
</dbReference>
<sequence length="105" mass="10967">MSVDQASVLADVAEMLHALLEDAGVDGEITMATKFQEDLGMESIDIISLAGRLQVRYGDTVNFAQLVAGLDLDSVRQLRVGQLVEHIAAALDSVDASPGTAGTPA</sequence>
<dbReference type="PROSITE" id="PS50075">
    <property type="entry name" value="CARRIER"/>
    <property type="match status" value="1"/>
</dbReference>
<proteinExistence type="predicted"/>
<evidence type="ECO:0000259" key="1">
    <source>
        <dbReference type="PROSITE" id="PS50075"/>
    </source>
</evidence>
<reference evidence="3" key="1">
    <citation type="journal article" date="2019" name="Int. J. Syst. Evol. Microbiol.">
        <title>The Global Catalogue of Microorganisms (GCM) 10K type strain sequencing project: providing services to taxonomists for standard genome sequencing and annotation.</title>
        <authorList>
            <consortium name="The Broad Institute Genomics Platform"/>
            <consortium name="The Broad Institute Genome Sequencing Center for Infectious Disease"/>
            <person name="Wu L."/>
            <person name="Ma J."/>
        </authorList>
    </citation>
    <scope>NUCLEOTIDE SEQUENCE [LARGE SCALE GENOMIC DNA]</scope>
    <source>
        <strain evidence="3">ZS-35-S2</strain>
    </source>
</reference>
<dbReference type="SUPFAM" id="SSF47336">
    <property type="entry name" value="ACP-like"/>
    <property type="match status" value="1"/>
</dbReference>
<gene>
    <name evidence="2" type="ORF">ACFP2T_06990</name>
</gene>
<evidence type="ECO:0000313" key="3">
    <source>
        <dbReference type="Proteomes" id="UP001596203"/>
    </source>
</evidence>
<accession>A0ABW1K2F5</accession>
<dbReference type="Pfam" id="PF00550">
    <property type="entry name" value="PP-binding"/>
    <property type="match status" value="1"/>
</dbReference>
<protein>
    <submittedName>
        <fullName evidence="2">Acyl carrier protein</fullName>
    </submittedName>
</protein>
<keyword evidence="3" id="KW-1185">Reference proteome</keyword>
<dbReference type="InterPro" id="IPR009081">
    <property type="entry name" value="PP-bd_ACP"/>
</dbReference>
<dbReference type="InterPro" id="IPR036736">
    <property type="entry name" value="ACP-like_sf"/>
</dbReference>
<comment type="caution">
    <text evidence="2">The sequence shown here is derived from an EMBL/GenBank/DDBJ whole genome shotgun (WGS) entry which is preliminary data.</text>
</comment>
<dbReference type="Proteomes" id="UP001596203">
    <property type="component" value="Unassembled WGS sequence"/>
</dbReference>
<organism evidence="2 3">
    <name type="scientific">Plantactinospora solaniradicis</name>
    <dbReference type="NCBI Taxonomy" id="1723736"/>
    <lineage>
        <taxon>Bacteria</taxon>
        <taxon>Bacillati</taxon>
        <taxon>Actinomycetota</taxon>
        <taxon>Actinomycetes</taxon>
        <taxon>Micromonosporales</taxon>
        <taxon>Micromonosporaceae</taxon>
        <taxon>Plantactinospora</taxon>
    </lineage>
</organism>